<feature type="region of interest" description="Disordered" evidence="7">
    <location>
        <begin position="27"/>
        <end position="47"/>
    </location>
</feature>
<dbReference type="PANTHER" id="PTHR36766:SF55">
    <property type="entry name" value="OS11G0492900 PROTEIN"/>
    <property type="match status" value="1"/>
</dbReference>
<feature type="domain" description="NB-ARC" evidence="8">
    <location>
        <begin position="214"/>
        <end position="388"/>
    </location>
</feature>
<keyword evidence="5" id="KW-0611">Plant defense</keyword>
<dbReference type="Pfam" id="PF18052">
    <property type="entry name" value="Rx_N"/>
    <property type="match status" value="1"/>
</dbReference>
<dbReference type="GO" id="GO:0005524">
    <property type="term" value="F:ATP binding"/>
    <property type="evidence" value="ECO:0007669"/>
    <property type="project" value="UniProtKB-KW"/>
</dbReference>
<evidence type="ECO:0000256" key="5">
    <source>
        <dbReference type="ARBA" id="ARBA00022821"/>
    </source>
</evidence>
<sequence length="1060" mass="119877">MAGLFASMAIEGALDSLSSLLQLQANPTPPPATTAAVPPVETSHGSVKGGLEDLRALEGTMRRIHATLRDAEQHWDTREKTAKLRLEEIKELTYDAEEVVDEYQYEVTRRKVEATAAQGGGGGDGASSSSSSSRKRKIHKVHDEDYLIEAGIVPVPRELTVRARKVIQRFGEIEGYYGSFTLSENDGDRRIIPDINSLRQTSSFVFAPIIVGRDQDKENVIRKMMTLEGSRIGCCMSVLAIVGMGGLGKTTLAQLVYNDPKVRQAFDLFGWVCVSEHFDVKNITRKILSSIAKKNCDYIQSSELQGQLENLIKDKRVFLVLDDVWNERSDYWKSLCVPIFASTRCDIIVTTRNEAVARLVQTIPFYDLDYLNPDDSWLLFKQTAFVEQDNVSPANLVEIGQRIAKKCKGLPLALKTLGSVLRFETNVMKWRDVLQSELWDLERSQNEVLPALELSYKHMPMHLKLCFVSLSLYPKDTYFEESIVVWLWKSLHLLQCDGTDNSNEIGGLYFTQLVQRSLIQQVDTHGRMAIHDLVHDLACFLAGEEFFRLEEDGYVEIPQGARYMSIVPHPQCKRSTQISNASQSLRVIILIRRINIENPEALFMNCKKFRIIQVIDDSFANVLLDFMGDMKLLRHFRLLRSCNEVKLVISDSMSQQFNLQTLNCEGYSLHGIGRLANLQNLPNIHLWKCGCFLRELRNMNKLRKLHIYGLCNVSSIQDVNEAHLHSKKDLEILELDFKRGGFCEVHKEEADVNQAISTVSGGSILESLRPHDQSLKVLRMKNLNEADYPSWLGSASFSKLTKLQLENCQSQHLPTLGELPSLKSIDIRQMEYVENIGREICSLDPSVKGFRSLAHLRFQDMNRFSEWSEVHDGEFSCLETLLIWSASELSSLPSVPFSCLRSFKLYDCKKLVTFPASANLQILSISSCEKLQELPALPSLRSLKLSGCESLVAVGHFPSLTVLHMSTKFEEEVLHKLMNLHLMLEELLISSYTLKTINLEPHSLPLLRELELECPNLQNCDALASLSSLKILCVNRCSPQLRVPNSLQSQLEKLYSPGSL</sequence>
<reference evidence="12" key="2">
    <citation type="submission" date="2018-05" db="EMBL/GenBank/DDBJ databases">
        <title>OgluRS3 (Oryza glumaepatula Reference Sequence Version 3).</title>
        <authorList>
            <person name="Zhang J."/>
            <person name="Kudrna D."/>
            <person name="Lee S."/>
            <person name="Talag J."/>
            <person name="Welchert J."/>
            <person name="Wing R.A."/>
        </authorList>
    </citation>
    <scope>NUCLEOTIDE SEQUENCE [LARGE SCALE GENOMIC DNA]</scope>
</reference>
<evidence type="ECO:0000259" key="10">
    <source>
        <dbReference type="Pfam" id="PF23559"/>
    </source>
</evidence>
<dbReference type="InterPro" id="IPR058922">
    <property type="entry name" value="WHD_DRP"/>
</dbReference>
<evidence type="ECO:0000259" key="11">
    <source>
        <dbReference type="Pfam" id="PF25019"/>
    </source>
</evidence>
<keyword evidence="2" id="KW-0433">Leucine-rich repeat</keyword>
<dbReference type="Gramene" id="OGLUM11G13590.1">
    <property type="protein sequence ID" value="OGLUM11G13590.1"/>
    <property type="gene ID" value="OGLUM11G13590"/>
</dbReference>
<dbReference type="InterPro" id="IPR036388">
    <property type="entry name" value="WH-like_DNA-bd_sf"/>
</dbReference>
<keyword evidence="3" id="KW-0677">Repeat</keyword>
<dbReference type="Pfam" id="PF00931">
    <property type="entry name" value="NB-ARC"/>
    <property type="match status" value="1"/>
</dbReference>
<dbReference type="GO" id="GO:0043531">
    <property type="term" value="F:ADP binding"/>
    <property type="evidence" value="ECO:0007669"/>
    <property type="project" value="InterPro"/>
</dbReference>
<evidence type="ECO:0000259" key="9">
    <source>
        <dbReference type="Pfam" id="PF18052"/>
    </source>
</evidence>
<evidence type="ECO:0000259" key="8">
    <source>
        <dbReference type="Pfam" id="PF00931"/>
    </source>
</evidence>
<keyword evidence="13" id="KW-1185">Reference proteome</keyword>
<dbReference type="SUPFAM" id="SSF52058">
    <property type="entry name" value="L domain-like"/>
    <property type="match status" value="1"/>
</dbReference>
<evidence type="ECO:0000256" key="1">
    <source>
        <dbReference type="ARBA" id="ARBA00008894"/>
    </source>
</evidence>
<feature type="domain" description="R13L1/DRL21-like LRR repeat region" evidence="11">
    <location>
        <begin position="693"/>
        <end position="830"/>
    </location>
</feature>
<dbReference type="Gene3D" id="1.10.8.430">
    <property type="entry name" value="Helical domain of apoptotic protease-activating factors"/>
    <property type="match status" value="1"/>
</dbReference>
<dbReference type="Pfam" id="PF23559">
    <property type="entry name" value="WHD_DRP"/>
    <property type="match status" value="1"/>
</dbReference>
<dbReference type="InterPro" id="IPR032675">
    <property type="entry name" value="LRR_dom_sf"/>
</dbReference>
<dbReference type="InterPro" id="IPR056789">
    <property type="entry name" value="LRR_R13L1-DRL21"/>
</dbReference>
<dbReference type="eggNOG" id="KOG4658">
    <property type="taxonomic scope" value="Eukaryota"/>
</dbReference>
<dbReference type="AlphaFoldDB" id="A0A0E0BJ85"/>
<dbReference type="GO" id="GO:0006952">
    <property type="term" value="P:defense response"/>
    <property type="evidence" value="ECO:0007669"/>
    <property type="project" value="UniProtKB-KW"/>
</dbReference>
<proteinExistence type="inferred from homology"/>
<keyword evidence="4" id="KW-0547">Nucleotide-binding</keyword>
<organism evidence="12">
    <name type="scientific">Oryza glumipatula</name>
    <dbReference type="NCBI Taxonomy" id="40148"/>
    <lineage>
        <taxon>Eukaryota</taxon>
        <taxon>Viridiplantae</taxon>
        <taxon>Streptophyta</taxon>
        <taxon>Embryophyta</taxon>
        <taxon>Tracheophyta</taxon>
        <taxon>Spermatophyta</taxon>
        <taxon>Magnoliopsida</taxon>
        <taxon>Liliopsida</taxon>
        <taxon>Poales</taxon>
        <taxon>Poaceae</taxon>
        <taxon>BOP clade</taxon>
        <taxon>Oryzoideae</taxon>
        <taxon>Oryzeae</taxon>
        <taxon>Oryzinae</taxon>
        <taxon>Oryza</taxon>
    </lineage>
</organism>
<dbReference type="SUPFAM" id="SSF52540">
    <property type="entry name" value="P-loop containing nucleoside triphosphate hydrolases"/>
    <property type="match status" value="1"/>
</dbReference>
<dbReference type="HOGENOM" id="CLU_000837_8_2_1"/>
<dbReference type="SUPFAM" id="SSF52047">
    <property type="entry name" value="RNI-like"/>
    <property type="match status" value="1"/>
</dbReference>
<dbReference type="Pfam" id="PF25019">
    <property type="entry name" value="LRR_R13L1-DRL21"/>
    <property type="match status" value="1"/>
</dbReference>
<evidence type="ECO:0000256" key="3">
    <source>
        <dbReference type="ARBA" id="ARBA00022737"/>
    </source>
</evidence>
<evidence type="ECO:0008006" key="14">
    <source>
        <dbReference type="Google" id="ProtNLM"/>
    </source>
</evidence>
<dbReference type="Gene3D" id="3.40.50.300">
    <property type="entry name" value="P-loop containing nucleotide triphosphate hydrolases"/>
    <property type="match status" value="1"/>
</dbReference>
<reference evidence="12" key="1">
    <citation type="submission" date="2015-04" db="UniProtKB">
        <authorList>
            <consortium name="EnsemblPlants"/>
        </authorList>
    </citation>
    <scope>IDENTIFICATION</scope>
</reference>
<dbReference type="InterPro" id="IPR027417">
    <property type="entry name" value="P-loop_NTPase"/>
</dbReference>
<dbReference type="InterPro" id="IPR002182">
    <property type="entry name" value="NB-ARC"/>
</dbReference>
<evidence type="ECO:0000256" key="6">
    <source>
        <dbReference type="ARBA" id="ARBA00022840"/>
    </source>
</evidence>
<evidence type="ECO:0000256" key="4">
    <source>
        <dbReference type="ARBA" id="ARBA00022741"/>
    </source>
</evidence>
<evidence type="ECO:0000256" key="2">
    <source>
        <dbReference type="ARBA" id="ARBA00022614"/>
    </source>
</evidence>
<accession>A0A0E0BJ85</accession>
<dbReference type="PANTHER" id="PTHR36766">
    <property type="entry name" value="PLANT BROAD-SPECTRUM MILDEW RESISTANCE PROTEIN RPW8"/>
    <property type="match status" value="1"/>
</dbReference>
<feature type="domain" description="Disease resistance protein winged helix" evidence="10">
    <location>
        <begin position="472"/>
        <end position="538"/>
    </location>
</feature>
<dbReference type="Proteomes" id="UP000026961">
    <property type="component" value="Chromosome 11"/>
</dbReference>
<keyword evidence="6" id="KW-0067">ATP-binding</keyword>
<dbReference type="InterPro" id="IPR041118">
    <property type="entry name" value="Rx_N"/>
</dbReference>
<dbReference type="EnsemblPlants" id="OGLUM11G13590.1">
    <property type="protein sequence ID" value="OGLUM11G13590.1"/>
    <property type="gene ID" value="OGLUM11G13590"/>
</dbReference>
<name>A0A0E0BJ85_9ORYZ</name>
<dbReference type="PRINTS" id="PR00364">
    <property type="entry name" value="DISEASERSIST"/>
</dbReference>
<comment type="similarity">
    <text evidence="1">Belongs to the disease resistance NB-LRR family.</text>
</comment>
<feature type="region of interest" description="Disordered" evidence="7">
    <location>
        <begin position="116"/>
        <end position="136"/>
    </location>
</feature>
<dbReference type="Gene3D" id="1.10.10.10">
    <property type="entry name" value="Winged helix-like DNA-binding domain superfamily/Winged helix DNA-binding domain"/>
    <property type="match status" value="1"/>
</dbReference>
<dbReference type="InterPro" id="IPR042197">
    <property type="entry name" value="Apaf_helical"/>
</dbReference>
<dbReference type="GO" id="GO:0051707">
    <property type="term" value="P:response to other organism"/>
    <property type="evidence" value="ECO:0007669"/>
    <property type="project" value="UniProtKB-ARBA"/>
</dbReference>
<protein>
    <recommendedName>
        <fullName evidence="14">NB-ARC domain-containing protein</fullName>
    </recommendedName>
</protein>
<feature type="domain" description="Disease resistance N-terminal" evidence="9">
    <location>
        <begin position="14"/>
        <end position="128"/>
    </location>
</feature>
<evidence type="ECO:0000313" key="13">
    <source>
        <dbReference type="Proteomes" id="UP000026961"/>
    </source>
</evidence>
<dbReference type="Gene3D" id="1.20.5.4130">
    <property type="match status" value="1"/>
</dbReference>
<dbReference type="FunFam" id="3.40.50.300:FF:001091">
    <property type="entry name" value="Probable disease resistance protein At1g61300"/>
    <property type="match status" value="1"/>
</dbReference>
<dbReference type="Gene3D" id="3.80.10.10">
    <property type="entry name" value="Ribonuclease Inhibitor"/>
    <property type="match status" value="3"/>
</dbReference>
<evidence type="ECO:0000313" key="12">
    <source>
        <dbReference type="EnsemblPlants" id="OGLUM11G13590.1"/>
    </source>
</evidence>
<evidence type="ECO:0000256" key="7">
    <source>
        <dbReference type="SAM" id="MobiDB-lite"/>
    </source>
</evidence>